<dbReference type="SUPFAM" id="SSF57716">
    <property type="entry name" value="Glucocorticoid receptor-like (DNA-binding domain)"/>
    <property type="match status" value="1"/>
</dbReference>
<evidence type="ECO:0000256" key="3">
    <source>
        <dbReference type="ARBA" id="ARBA00022833"/>
    </source>
</evidence>
<feature type="region of interest" description="Disordered" evidence="5">
    <location>
        <begin position="24"/>
        <end position="49"/>
    </location>
</feature>
<evidence type="ECO:0000256" key="1">
    <source>
        <dbReference type="ARBA" id="ARBA00022723"/>
    </source>
</evidence>
<feature type="region of interest" description="Disordered" evidence="5">
    <location>
        <begin position="120"/>
        <end position="177"/>
    </location>
</feature>
<dbReference type="SUPFAM" id="SSF109635">
    <property type="entry name" value="DnaK suppressor protein DksA, alpha-hairpin domain"/>
    <property type="match status" value="1"/>
</dbReference>
<keyword evidence="8" id="KW-1185">Reference proteome</keyword>
<evidence type="ECO:0000259" key="6">
    <source>
        <dbReference type="Pfam" id="PF01258"/>
    </source>
</evidence>
<dbReference type="InterPro" id="IPR000962">
    <property type="entry name" value="Znf_DskA_TraR"/>
</dbReference>
<sequence>MSHLTDSQRNTLKQQLLEIKNAVENRQDKSGVKDQSLAESYGDVPASADNHAADMATELYDREKAIALAQHDEGILDDVNEALQRLEDGTYGYCKETNEPIPVDRLMAMPFALRTVEAQEKVEKQSQPATSQETEKAGLYDPRNETIDRLEQEQDAYQDRPTDDEEGKIDFPSSTKE</sequence>
<gene>
    <name evidence="7" type="ORF">EV213_10627</name>
</gene>
<dbReference type="Gene3D" id="1.20.120.910">
    <property type="entry name" value="DksA, coiled-coil domain"/>
    <property type="match status" value="1"/>
</dbReference>
<protein>
    <submittedName>
        <fullName evidence="7">TraR/DksA family transcriptional regulator</fullName>
    </submittedName>
</protein>
<dbReference type="OrthoDB" id="9811543at2"/>
<dbReference type="GO" id="GO:0008270">
    <property type="term" value="F:zinc ion binding"/>
    <property type="evidence" value="ECO:0007669"/>
    <property type="project" value="UniProtKB-KW"/>
</dbReference>
<dbReference type="Proteomes" id="UP000295632">
    <property type="component" value="Unassembled WGS sequence"/>
</dbReference>
<proteinExistence type="predicted"/>
<dbReference type="RefSeq" id="WP_133580137.1">
    <property type="nucleotide sequence ID" value="NZ_SNYJ01000006.1"/>
</dbReference>
<dbReference type="AlphaFoldDB" id="A0A4R6U2U2"/>
<dbReference type="InterPro" id="IPR037187">
    <property type="entry name" value="DnaK_N"/>
</dbReference>
<feature type="domain" description="Zinc finger DksA/TraR C4-type" evidence="6">
    <location>
        <begin position="89"/>
        <end position="124"/>
    </location>
</feature>
<dbReference type="PANTHER" id="PTHR33823:SF4">
    <property type="entry name" value="GENERAL STRESS PROTEIN 16O"/>
    <property type="match status" value="1"/>
</dbReference>
<dbReference type="EMBL" id="SNYJ01000006">
    <property type="protein sequence ID" value="TDQ40311.1"/>
    <property type="molecule type" value="Genomic_DNA"/>
</dbReference>
<dbReference type="Pfam" id="PF01258">
    <property type="entry name" value="zf-dskA_traR"/>
    <property type="match status" value="1"/>
</dbReference>
<feature type="compositionally biased region" description="Basic and acidic residues" evidence="5">
    <location>
        <begin position="133"/>
        <end position="161"/>
    </location>
</feature>
<feature type="zinc finger region" description="dksA C4-type" evidence="4">
    <location>
        <begin position="94"/>
        <end position="118"/>
    </location>
</feature>
<evidence type="ECO:0000256" key="5">
    <source>
        <dbReference type="SAM" id="MobiDB-lite"/>
    </source>
</evidence>
<organism evidence="7 8">
    <name type="scientific">Aureibacillus halotolerans</name>
    <dbReference type="NCBI Taxonomy" id="1508390"/>
    <lineage>
        <taxon>Bacteria</taxon>
        <taxon>Bacillati</taxon>
        <taxon>Bacillota</taxon>
        <taxon>Bacilli</taxon>
        <taxon>Bacillales</taxon>
        <taxon>Bacillaceae</taxon>
        <taxon>Aureibacillus</taxon>
    </lineage>
</organism>
<comment type="caution">
    <text evidence="7">The sequence shown here is derived from an EMBL/GenBank/DDBJ whole genome shotgun (WGS) entry which is preliminary data.</text>
</comment>
<evidence type="ECO:0000313" key="8">
    <source>
        <dbReference type="Proteomes" id="UP000295632"/>
    </source>
</evidence>
<accession>A0A4R6U2U2</accession>
<dbReference type="PANTHER" id="PTHR33823">
    <property type="entry name" value="RNA POLYMERASE-BINDING TRANSCRIPTION FACTOR DKSA-RELATED"/>
    <property type="match status" value="1"/>
</dbReference>
<evidence type="ECO:0000256" key="4">
    <source>
        <dbReference type="PROSITE-ProRule" id="PRU00510"/>
    </source>
</evidence>
<name>A0A4R6U2U2_9BACI</name>
<keyword evidence="3" id="KW-0862">Zinc</keyword>
<evidence type="ECO:0000256" key="2">
    <source>
        <dbReference type="ARBA" id="ARBA00022771"/>
    </source>
</evidence>
<evidence type="ECO:0000313" key="7">
    <source>
        <dbReference type="EMBL" id="TDQ40311.1"/>
    </source>
</evidence>
<keyword evidence="1" id="KW-0479">Metal-binding</keyword>
<keyword evidence="2" id="KW-0863">Zinc-finger</keyword>
<reference evidence="7 8" key="1">
    <citation type="submission" date="2019-03" db="EMBL/GenBank/DDBJ databases">
        <title>Genomic Encyclopedia of Type Strains, Phase IV (KMG-IV): sequencing the most valuable type-strain genomes for metagenomic binning, comparative biology and taxonomic classification.</title>
        <authorList>
            <person name="Goeker M."/>
        </authorList>
    </citation>
    <scope>NUCLEOTIDE SEQUENCE [LARGE SCALE GENOMIC DNA]</scope>
    <source>
        <strain evidence="7 8">DSM 28697</strain>
    </source>
</reference>
<dbReference type="PROSITE" id="PS51128">
    <property type="entry name" value="ZF_DKSA_2"/>
    <property type="match status" value="1"/>
</dbReference>